<comment type="caution">
    <text evidence="1">The sequence shown here is derived from an EMBL/GenBank/DDBJ whole genome shotgun (WGS) entry which is preliminary data.</text>
</comment>
<dbReference type="AlphaFoldDB" id="A0AAE0RP94"/>
<organism evidence="1 2">
    <name type="scientific">Potamilus streckersoni</name>
    <dbReference type="NCBI Taxonomy" id="2493646"/>
    <lineage>
        <taxon>Eukaryota</taxon>
        <taxon>Metazoa</taxon>
        <taxon>Spiralia</taxon>
        <taxon>Lophotrochozoa</taxon>
        <taxon>Mollusca</taxon>
        <taxon>Bivalvia</taxon>
        <taxon>Autobranchia</taxon>
        <taxon>Heteroconchia</taxon>
        <taxon>Palaeoheterodonta</taxon>
        <taxon>Unionida</taxon>
        <taxon>Unionoidea</taxon>
        <taxon>Unionidae</taxon>
        <taxon>Ambleminae</taxon>
        <taxon>Lampsilini</taxon>
        <taxon>Potamilus</taxon>
    </lineage>
</organism>
<dbReference type="EMBL" id="JAEAOA010002192">
    <property type="protein sequence ID" value="KAK3577136.1"/>
    <property type="molecule type" value="Genomic_DNA"/>
</dbReference>
<proteinExistence type="predicted"/>
<protein>
    <submittedName>
        <fullName evidence="1">Uncharacterized protein</fullName>
    </submittedName>
</protein>
<dbReference type="Proteomes" id="UP001195483">
    <property type="component" value="Unassembled WGS sequence"/>
</dbReference>
<gene>
    <name evidence="1" type="ORF">CHS0354_037470</name>
</gene>
<reference evidence="1" key="1">
    <citation type="journal article" date="2021" name="Genome Biol. Evol.">
        <title>A High-Quality Reference Genome for a Parasitic Bivalve with Doubly Uniparental Inheritance (Bivalvia: Unionida).</title>
        <authorList>
            <person name="Smith C.H."/>
        </authorList>
    </citation>
    <scope>NUCLEOTIDE SEQUENCE</scope>
    <source>
        <strain evidence="1">CHS0354</strain>
    </source>
</reference>
<accession>A0AAE0RP94</accession>
<reference evidence="1" key="3">
    <citation type="submission" date="2023-05" db="EMBL/GenBank/DDBJ databases">
        <authorList>
            <person name="Smith C.H."/>
        </authorList>
    </citation>
    <scope>NUCLEOTIDE SEQUENCE</scope>
    <source>
        <strain evidence="1">CHS0354</strain>
        <tissue evidence="1">Mantle</tissue>
    </source>
</reference>
<name>A0AAE0RP94_9BIVA</name>
<reference evidence="1" key="2">
    <citation type="journal article" date="2021" name="Genome Biol. Evol.">
        <title>Developing a high-quality reference genome for a parasitic bivalve with doubly uniparental inheritance (Bivalvia: Unionida).</title>
        <authorList>
            <person name="Smith C.H."/>
        </authorList>
    </citation>
    <scope>NUCLEOTIDE SEQUENCE</scope>
    <source>
        <strain evidence="1">CHS0354</strain>
        <tissue evidence="1">Mantle</tissue>
    </source>
</reference>
<sequence length="144" mass="15984">MDSWISNIKTQKQSSLATLSVLLLLETDLTSDYRYKKSSSHPTVGQTEVYADLSSEAVPVPTACVQRANTGAIFVCAELYVFVGEKNRAAVWWLRSIRQLGGRRGTVSKALQSIDDQSCALLNIDLTHNRLKKKRGQTKANKAR</sequence>
<evidence type="ECO:0000313" key="2">
    <source>
        <dbReference type="Proteomes" id="UP001195483"/>
    </source>
</evidence>
<evidence type="ECO:0000313" key="1">
    <source>
        <dbReference type="EMBL" id="KAK3577136.1"/>
    </source>
</evidence>
<keyword evidence="2" id="KW-1185">Reference proteome</keyword>